<evidence type="ECO:0000313" key="2">
    <source>
        <dbReference type="EMBL" id="CAA9230364.1"/>
    </source>
</evidence>
<protein>
    <submittedName>
        <fullName evidence="2">Uncharacterized protein</fullName>
    </submittedName>
</protein>
<feature type="compositionally biased region" description="Basic and acidic residues" evidence="1">
    <location>
        <begin position="130"/>
        <end position="140"/>
    </location>
</feature>
<reference evidence="2" key="1">
    <citation type="submission" date="2020-02" db="EMBL/GenBank/DDBJ databases">
        <authorList>
            <person name="Meier V. D."/>
        </authorList>
    </citation>
    <scope>NUCLEOTIDE SEQUENCE</scope>
    <source>
        <strain evidence="2">AVDCRST_MAG57</strain>
    </source>
</reference>
<dbReference type="EMBL" id="CADCTI010000094">
    <property type="protein sequence ID" value="CAA9230364.1"/>
    <property type="molecule type" value="Genomic_DNA"/>
</dbReference>
<proteinExistence type="predicted"/>
<evidence type="ECO:0000256" key="1">
    <source>
        <dbReference type="SAM" id="MobiDB-lite"/>
    </source>
</evidence>
<organism evidence="2">
    <name type="scientific">uncultured Blastococcus sp</name>
    <dbReference type="NCBI Taxonomy" id="217144"/>
    <lineage>
        <taxon>Bacteria</taxon>
        <taxon>Bacillati</taxon>
        <taxon>Actinomycetota</taxon>
        <taxon>Actinomycetes</taxon>
        <taxon>Geodermatophilales</taxon>
        <taxon>Geodermatophilaceae</taxon>
        <taxon>Blastococcus</taxon>
        <taxon>environmental samples</taxon>
    </lineage>
</organism>
<accession>A0A6J4HR07</accession>
<sequence length="140" mass="15178">MPVVPVVPVVPSQVDGTTGAGVSGRGRDDDLQVTVRLQVVPRRCEGARPMPAPVTVRAPIHPGPAQSRGTSMTCAHCEAVEQRGRYCVGCGKLMPPSLLPARRVRLAPRPAVEDDDTQPVLRFRVTPRRPMREEQEQASV</sequence>
<feature type="region of interest" description="Disordered" evidence="1">
    <location>
        <begin position="46"/>
        <end position="71"/>
    </location>
</feature>
<feature type="region of interest" description="Disordered" evidence="1">
    <location>
        <begin position="109"/>
        <end position="140"/>
    </location>
</feature>
<dbReference type="AlphaFoldDB" id="A0A6J4HR07"/>
<name>A0A6J4HR07_9ACTN</name>
<gene>
    <name evidence="2" type="ORF">AVDCRST_MAG57-1052</name>
</gene>